<reference evidence="2" key="1">
    <citation type="submission" date="2021-01" db="EMBL/GenBank/DDBJ databases">
        <title>Modified the classification status of verrucomicrobia.</title>
        <authorList>
            <person name="Feng X."/>
        </authorList>
    </citation>
    <scope>NUCLEOTIDE SEQUENCE</scope>
    <source>
        <strain evidence="2">_KCTC 22039</strain>
    </source>
</reference>
<evidence type="ECO:0000313" key="3">
    <source>
        <dbReference type="Proteomes" id="UP000624703"/>
    </source>
</evidence>
<dbReference type="Proteomes" id="UP000624703">
    <property type="component" value="Unassembled WGS sequence"/>
</dbReference>
<accession>A0A8J7MGT3</accession>
<name>A0A8J7MGT3_9BACT</name>
<sequence length="218" mass="23813">MFKKTHSSSIPPASQPAHLHLENDPIAQQTDWGPAKSGGANFKTHKLQRLSDTRYQFKASAGALIFYLIFIVAGIGAFILAASGALADKGPMAIGIVSIIGLTFTTAGSAMLYFGAMPINIDSKHQAFWRGKKDPTQVFDKTKLKDYAAFSDIHAIQLVSEYCTGSKNNGSYYSYEINLVLTNSERINVIDHGNKYVVVDDACKLAEFTGKPLWNMIS</sequence>
<protein>
    <submittedName>
        <fullName evidence="2">Uncharacterized protein</fullName>
    </submittedName>
</protein>
<dbReference type="AlphaFoldDB" id="A0A8J7MGT3"/>
<dbReference type="EMBL" id="JAENIM010000039">
    <property type="protein sequence ID" value="MBK1791554.1"/>
    <property type="molecule type" value="Genomic_DNA"/>
</dbReference>
<organism evidence="2 3">
    <name type="scientific">Persicirhabdus sediminis</name>
    <dbReference type="NCBI Taxonomy" id="454144"/>
    <lineage>
        <taxon>Bacteria</taxon>
        <taxon>Pseudomonadati</taxon>
        <taxon>Verrucomicrobiota</taxon>
        <taxon>Verrucomicrobiia</taxon>
        <taxon>Verrucomicrobiales</taxon>
        <taxon>Verrucomicrobiaceae</taxon>
        <taxon>Persicirhabdus</taxon>
    </lineage>
</organism>
<dbReference type="RefSeq" id="WP_200311554.1">
    <property type="nucleotide sequence ID" value="NZ_JAENIM010000039.1"/>
</dbReference>
<evidence type="ECO:0000256" key="1">
    <source>
        <dbReference type="SAM" id="Phobius"/>
    </source>
</evidence>
<proteinExistence type="predicted"/>
<feature type="transmembrane region" description="Helical" evidence="1">
    <location>
        <begin position="64"/>
        <end position="86"/>
    </location>
</feature>
<keyword evidence="1" id="KW-0472">Membrane</keyword>
<keyword evidence="1" id="KW-1133">Transmembrane helix</keyword>
<comment type="caution">
    <text evidence="2">The sequence shown here is derived from an EMBL/GenBank/DDBJ whole genome shotgun (WGS) entry which is preliminary data.</text>
</comment>
<evidence type="ECO:0000313" key="2">
    <source>
        <dbReference type="EMBL" id="MBK1791554.1"/>
    </source>
</evidence>
<feature type="transmembrane region" description="Helical" evidence="1">
    <location>
        <begin position="92"/>
        <end position="114"/>
    </location>
</feature>
<keyword evidence="3" id="KW-1185">Reference proteome</keyword>
<keyword evidence="1" id="KW-0812">Transmembrane</keyword>
<gene>
    <name evidence="2" type="ORF">JIN82_10365</name>
</gene>